<proteinExistence type="predicted"/>
<feature type="region of interest" description="Disordered" evidence="1">
    <location>
        <begin position="122"/>
        <end position="143"/>
    </location>
</feature>
<gene>
    <name evidence="3" type="ORF">CkaCkLH20_00834</name>
</gene>
<feature type="compositionally biased region" description="Polar residues" evidence="1">
    <location>
        <begin position="236"/>
        <end position="246"/>
    </location>
</feature>
<dbReference type="PANTHER" id="PTHR46411:SF2">
    <property type="entry name" value="AAA+ ATPASE DOMAIN-CONTAINING PROTEIN"/>
    <property type="match status" value="1"/>
</dbReference>
<accession>A0A9P6IF54</accession>
<evidence type="ECO:0000256" key="1">
    <source>
        <dbReference type="SAM" id="MobiDB-lite"/>
    </source>
</evidence>
<feature type="compositionally biased region" description="Polar residues" evidence="1">
    <location>
        <begin position="34"/>
        <end position="60"/>
    </location>
</feature>
<feature type="region of interest" description="Disordered" evidence="1">
    <location>
        <begin position="414"/>
        <end position="449"/>
    </location>
</feature>
<evidence type="ECO:0000313" key="3">
    <source>
        <dbReference type="EMBL" id="KAF9881688.1"/>
    </source>
</evidence>
<feature type="compositionally biased region" description="Polar residues" evidence="1">
    <location>
        <begin position="1"/>
        <end position="21"/>
    </location>
</feature>
<dbReference type="AlphaFoldDB" id="A0A9P6IF54"/>
<feature type="region of interest" description="Disordered" evidence="1">
    <location>
        <begin position="1"/>
        <end position="61"/>
    </location>
</feature>
<feature type="compositionally biased region" description="Basic and acidic residues" evidence="1">
    <location>
        <begin position="417"/>
        <end position="427"/>
    </location>
</feature>
<dbReference type="EMBL" id="JAATWM020000002">
    <property type="protein sequence ID" value="KAF9881688.1"/>
    <property type="molecule type" value="Genomic_DNA"/>
</dbReference>
<evidence type="ECO:0000313" key="4">
    <source>
        <dbReference type="Proteomes" id="UP000781932"/>
    </source>
</evidence>
<protein>
    <recommendedName>
        <fullName evidence="2">DUF7025 domain-containing protein</fullName>
    </recommendedName>
</protein>
<organism evidence="3 4">
    <name type="scientific">Colletotrichum karsti</name>
    <dbReference type="NCBI Taxonomy" id="1095194"/>
    <lineage>
        <taxon>Eukaryota</taxon>
        <taxon>Fungi</taxon>
        <taxon>Dikarya</taxon>
        <taxon>Ascomycota</taxon>
        <taxon>Pezizomycotina</taxon>
        <taxon>Sordariomycetes</taxon>
        <taxon>Hypocreomycetidae</taxon>
        <taxon>Glomerellales</taxon>
        <taxon>Glomerellaceae</taxon>
        <taxon>Colletotrichum</taxon>
        <taxon>Colletotrichum boninense species complex</taxon>
    </lineage>
</organism>
<dbReference type="RefSeq" id="XP_038751149.1">
    <property type="nucleotide sequence ID" value="XM_038883554.1"/>
</dbReference>
<keyword evidence="4" id="KW-1185">Reference proteome</keyword>
<dbReference type="InterPro" id="IPR054289">
    <property type="entry name" value="DUF7025"/>
</dbReference>
<dbReference type="Pfam" id="PF22942">
    <property type="entry name" value="DUF7025"/>
    <property type="match status" value="1"/>
</dbReference>
<dbReference type="Proteomes" id="UP000781932">
    <property type="component" value="Unassembled WGS sequence"/>
</dbReference>
<comment type="caution">
    <text evidence="3">The sequence shown here is derived from an EMBL/GenBank/DDBJ whole genome shotgun (WGS) entry which is preliminary data.</text>
</comment>
<dbReference type="PANTHER" id="PTHR46411">
    <property type="entry name" value="FAMILY ATPASE, PUTATIVE-RELATED"/>
    <property type="match status" value="1"/>
</dbReference>
<dbReference type="OrthoDB" id="10042665at2759"/>
<name>A0A9P6IF54_9PEZI</name>
<feature type="region of interest" description="Disordered" evidence="1">
    <location>
        <begin position="221"/>
        <end position="246"/>
    </location>
</feature>
<reference evidence="3" key="1">
    <citation type="submission" date="2020-03" db="EMBL/GenBank/DDBJ databases">
        <authorList>
            <person name="He L."/>
        </authorList>
    </citation>
    <scope>NUCLEOTIDE SEQUENCE</scope>
    <source>
        <strain evidence="3">CkLH20</strain>
    </source>
</reference>
<evidence type="ECO:0000259" key="2">
    <source>
        <dbReference type="Pfam" id="PF22942"/>
    </source>
</evidence>
<reference evidence="3" key="2">
    <citation type="submission" date="2020-11" db="EMBL/GenBank/DDBJ databases">
        <title>Whole genome sequencing of Colletotrichum sp.</title>
        <authorList>
            <person name="Li H."/>
        </authorList>
    </citation>
    <scope>NUCLEOTIDE SEQUENCE</scope>
    <source>
        <strain evidence="3">CkLH20</strain>
    </source>
</reference>
<feature type="domain" description="DUF7025" evidence="2">
    <location>
        <begin position="494"/>
        <end position="579"/>
    </location>
</feature>
<feature type="compositionally biased region" description="Acidic residues" evidence="1">
    <location>
        <begin position="434"/>
        <end position="445"/>
    </location>
</feature>
<dbReference type="GeneID" id="62156628"/>
<sequence length="779" mass="89833">MSSSKAEQASHFPTTTESSGDLKNLPRKLMSPDIPQSHQDSSRTPSFISTNPEGNESGQIPSLMEEIRALKARILEIEGRNENPRSNSKIEQRPPGLIEDMEKYRRMEKCLYSHRKEWESQDTTKNLDMVPDQDNSRPGEGNGPWKIHWNIVHNPGDYKRPDPFDPLHDCHITGDTNLDQGGMDDFDETIDYGNRRDRLRKAFEWEMDRLYLSEETSIRRRKQAQQAKEKLPSSGFAGTSSGSNRHQAPLVRSVDWNSFKKLGEYQQMSLCAIDILIEEPVIQEDWRISGFQVGFRRRRNHQKDRQALNAIMSAQLPERIRISSDAIPVILNKILEPSAENWIRSGGEPVVFTRPFKSLTYCEQGLRNLQKKLENRIARETIPEDSNTSPNMVDMYNEQEQRQDPSVRVALEPQRPPSERNKADEQVKQLQSDDSSESEISDHEDENGLREHDLDMITKLRQPVQQLAFFLDTLKRKVLHRCEYLNRMEIIRRDGEQAYRVLHVTSANHRMISPWQRWTDPPYNPDGETKEPRPDFRITCIYVDVDGQHIGPVAKTFDIKPFEGEREATSLEVFPLRLYTVRNGLENEDEWNEELTYTEDSWLRQKLIQRGRRFLDVLRERRWFYAGPTLDDYEEVEGEVIVDFEAAFDVRDEDVSQNKKPQVDGLPNLLLDDYEVGEECRASLAWPNIFVLVDQEAMTGDDDELRIWQVVLIQIRDTAIAVSIRGGKNGDSMLQLGHAKLPSGPKYQGEGSQGADSVVLGLTQYSFHCFLVSILGPGR</sequence>